<keyword evidence="5" id="KW-1185">Reference proteome</keyword>
<dbReference type="InterPro" id="IPR021838">
    <property type="entry name" value="DUF3431"/>
</dbReference>
<evidence type="ECO:0000256" key="2">
    <source>
        <dbReference type="SAM" id="MobiDB-lite"/>
    </source>
</evidence>
<dbReference type="InterPro" id="IPR018494">
    <property type="entry name" value="Oxysterol-bd_CS"/>
</dbReference>
<gene>
    <name evidence="4" type="ORF">FH972_026183</name>
</gene>
<evidence type="ECO:0000313" key="5">
    <source>
        <dbReference type="Proteomes" id="UP000327013"/>
    </source>
</evidence>
<evidence type="ECO:0000256" key="1">
    <source>
        <dbReference type="RuleBase" id="RU003844"/>
    </source>
</evidence>
<dbReference type="Pfam" id="PF02458">
    <property type="entry name" value="Transferase"/>
    <property type="match status" value="1"/>
</dbReference>
<reference evidence="4 5" key="1">
    <citation type="submission" date="2019-06" db="EMBL/GenBank/DDBJ databases">
        <title>A chromosomal-level reference genome of Carpinus fangiana (Coryloideae, Betulaceae).</title>
        <authorList>
            <person name="Yang X."/>
            <person name="Wang Z."/>
            <person name="Zhang L."/>
            <person name="Hao G."/>
            <person name="Liu J."/>
            <person name="Yang Y."/>
        </authorList>
    </citation>
    <scope>NUCLEOTIDE SEQUENCE [LARGE SCALE GENOMIC DNA]</scope>
    <source>
        <strain evidence="4">Cfa_2016G</strain>
        <tissue evidence="4">Leaf</tissue>
    </source>
</reference>
<dbReference type="PANTHER" id="PTHR10972:SF212">
    <property type="entry name" value="OXYSTEROL-BINDING PROTEIN-LIKE PROTEIN 1"/>
    <property type="match status" value="1"/>
</dbReference>
<feature type="transmembrane region" description="Helical" evidence="3">
    <location>
        <begin position="173"/>
        <end position="192"/>
    </location>
</feature>
<comment type="caution">
    <text evidence="4">The sequence shown here is derived from an EMBL/GenBank/DDBJ whole genome shotgun (WGS) entry which is preliminary data.</text>
</comment>
<dbReference type="PANTHER" id="PTHR10972">
    <property type="entry name" value="OXYSTEROL-BINDING PROTEIN-RELATED"/>
    <property type="match status" value="1"/>
</dbReference>
<name>A0A5N6L380_9ROSI</name>
<feature type="region of interest" description="Disordered" evidence="2">
    <location>
        <begin position="1266"/>
        <end position="1309"/>
    </location>
</feature>
<keyword evidence="3" id="KW-1133">Transmembrane helix</keyword>
<dbReference type="Proteomes" id="UP000327013">
    <property type="component" value="Unassembled WGS sequence"/>
</dbReference>
<feature type="compositionally biased region" description="Basic and acidic residues" evidence="2">
    <location>
        <begin position="1660"/>
        <end position="1673"/>
    </location>
</feature>
<feature type="compositionally biased region" description="Polar residues" evidence="2">
    <location>
        <begin position="1290"/>
        <end position="1300"/>
    </location>
</feature>
<evidence type="ECO:0000313" key="4">
    <source>
        <dbReference type="EMBL" id="KAB8659294.1"/>
    </source>
</evidence>
<dbReference type="OrthoDB" id="48057at2759"/>
<dbReference type="GO" id="GO:0016020">
    <property type="term" value="C:membrane"/>
    <property type="evidence" value="ECO:0007669"/>
    <property type="project" value="TreeGrafter"/>
</dbReference>
<evidence type="ECO:0000256" key="3">
    <source>
        <dbReference type="SAM" id="Phobius"/>
    </source>
</evidence>
<accession>A0A5N6L380</accession>
<feature type="region of interest" description="Disordered" evidence="2">
    <location>
        <begin position="1660"/>
        <end position="1698"/>
    </location>
</feature>
<dbReference type="Gene3D" id="2.40.160.120">
    <property type="match status" value="1"/>
</dbReference>
<dbReference type="GO" id="GO:0005829">
    <property type="term" value="C:cytosol"/>
    <property type="evidence" value="ECO:0007669"/>
    <property type="project" value="TreeGrafter"/>
</dbReference>
<dbReference type="Pfam" id="PF11913">
    <property type="entry name" value="DUF3431"/>
    <property type="match status" value="1"/>
</dbReference>
<protein>
    <submittedName>
        <fullName evidence="4">Uncharacterized protein</fullName>
    </submittedName>
</protein>
<feature type="region of interest" description="Disordered" evidence="2">
    <location>
        <begin position="104"/>
        <end position="123"/>
    </location>
</feature>
<dbReference type="Pfam" id="PF01237">
    <property type="entry name" value="Oxysterol_BP"/>
    <property type="match status" value="1"/>
</dbReference>
<organism evidence="4 5">
    <name type="scientific">Carpinus fangiana</name>
    <dbReference type="NCBI Taxonomy" id="176857"/>
    <lineage>
        <taxon>Eukaryota</taxon>
        <taxon>Viridiplantae</taxon>
        <taxon>Streptophyta</taxon>
        <taxon>Embryophyta</taxon>
        <taxon>Tracheophyta</taxon>
        <taxon>Spermatophyta</taxon>
        <taxon>Magnoliopsida</taxon>
        <taxon>eudicotyledons</taxon>
        <taxon>Gunneridae</taxon>
        <taxon>Pentapetalae</taxon>
        <taxon>rosids</taxon>
        <taxon>fabids</taxon>
        <taxon>Fagales</taxon>
        <taxon>Betulaceae</taxon>
        <taxon>Carpinus</taxon>
    </lineage>
</organism>
<dbReference type="PROSITE" id="PS01013">
    <property type="entry name" value="OSBP"/>
    <property type="match status" value="1"/>
</dbReference>
<dbReference type="Gene3D" id="3.30.70.3490">
    <property type="match status" value="1"/>
</dbReference>
<dbReference type="SUPFAM" id="SSF144000">
    <property type="entry name" value="Oxysterol-binding protein-like"/>
    <property type="match status" value="1"/>
</dbReference>
<dbReference type="Gene3D" id="3.30.559.10">
    <property type="entry name" value="Chloramphenicol acetyltransferase-like domain"/>
    <property type="match status" value="2"/>
</dbReference>
<feature type="compositionally biased region" description="Low complexity" evidence="2">
    <location>
        <begin position="1266"/>
        <end position="1281"/>
    </location>
</feature>
<comment type="similarity">
    <text evidence="1">Belongs to the OSBP family.</text>
</comment>
<proteinExistence type="inferred from homology"/>
<dbReference type="InterPro" id="IPR000648">
    <property type="entry name" value="Oxysterol-bd"/>
</dbReference>
<dbReference type="GO" id="GO:0032934">
    <property type="term" value="F:sterol binding"/>
    <property type="evidence" value="ECO:0007669"/>
    <property type="project" value="TreeGrafter"/>
</dbReference>
<feature type="region of interest" description="Disordered" evidence="2">
    <location>
        <begin position="1"/>
        <end position="61"/>
    </location>
</feature>
<keyword evidence="3" id="KW-0472">Membrane</keyword>
<dbReference type="InterPro" id="IPR037239">
    <property type="entry name" value="OSBP_sf"/>
</dbReference>
<dbReference type="InterPro" id="IPR023213">
    <property type="entry name" value="CAT-like_dom_sf"/>
</dbReference>
<sequence length="1720" mass="191686">MTQSRNGRAATWRGERRYARRWKGVSEEAGGSDGGREGEDEGSWELGPGGARTHHHHPHSELCRTRDCLTAEAVRSVASIKVGGGHVAARKLLFLGAIHRPEPTGAAAVSTRPDPGDPRLGATVPPTRVIGRIRLVRYPRPGRVRPFPTMALSEINDGQQPVLVLTRRGLKRVVIAVGILIAASIFFVRPGASPSHEDRLNARKLPLILVQAAASSEEGGHEVFRAPNPHAVSGEQGSYTATVVMGRMEKEADDMKWVHDKLVNITDSHIYVVDNPDSPLLHLDKNHGREARVYLEYIVANYDNLSDVTFFWHVAEKVWHNNILLDWDSVKSINRMDRGNIMREGYVASRCDAWPGCPAWIKFNPSQAEHQLDPHRLADMFNPKLFGELFPEETEFPPYFAGTCCSQFAVSRDAIRNRPIELYQRLLNFVTNYWSDQHAGMVFELLWPYIFLSKGTNCPTMQDCYCKTYNLCLEDPQEIRELEEWNGWRGRRDELSWQVTYVQDKFDEKKKAAAAYGMSLDKIEDDKEYGPEMARVRGEFARMRTKVKTMQDSLVKYWKLSDPPTYCAASPDTMRLEQICGLLDRGGPEPSSLLGGQIAAIQRVAVPFCLVSLYACNSRLFETNTCKDSPALRLLFPALVGPSQSQPPVELSPLCPRRLARPTSCNGTTIRQGVGQTPHAPDLDPQGEPWGSTVSIEDRVKHDTMACAFTDDSGPCLRPAHSTSACWPPFEGPCGSPLVSLIKARGRAPSTNVCPRCTALGPVTDTVVPLPVFDDQAALRCMVLYETLRFDEVLDPERLRHALERLMRIGGWRKLGARLRTSLEDKDKLEYHIPIAYDEQRPGFIYSHEEHDMPIAEHPVAARIPNRTAQPTVHNESRAFISLARRENGPKKLDDYLYSDEPQLSLHIVSFRDATLVSLSWSHTFTDAMGMSAVFKAWQLVLEGREREVPPVCNFATDPLDALGISPSEPHVHAGRRLEGLNFILFGLRFVFNLLWHRYTQRIVYLPASTIRTAKETANQELYGSDTKLQVSSGDILCALLTRLTIRHMAPSSPRQVVMYNAMDIRPSLATSLLPPSAGVFLGNAVQGALTFTPARFILGMPLSAVAAGMRQAIVRQREPAQVDALAGLLREASEQNRPPLFGDSDARMVVFTNWAKAGFYAVDFGAAAVGKGRREGPVCPSFVSCIVEAKSLLESWIILGQDHTGGFWVEGNMASASWEGVQEIKKRGRARVAPKRFPHKHYLSTRHLHTALPRIATQANALNTASGATTPAASGSTAGSRQPSRERSGASTPTKSTPNAAVDNTPPDSGKLRQFLSILKKFIGVNDMAAQRFSLPAQLMEPIPNLEYWQYLDRPEAFTSMADSDDALGRMLGVLRFWFTKDLKYVKGKPCKPYNSVLGEFFRCNWEVDTDLAPLAGTKPSDTQAASEEQPLTVSFLTEQTSHHPPVSAYYIDCPEKGLSARGFDQLSAQFTGTSIKVAPGQYNRGIFVSLDKHGEKYHLTHPIAYLGGLLRGSLSVSVADSCFVYCPQSKLKAILYYPSEGWVGRAQNKVQGVIFQYDPKNDKYSRLKDVPDELVVARIDGCWHEQIFFTLGSKPFEKAPAEKKVQIIDLRPLYPVDKIVPPEDQQLENESRRFWTAVTEAILSKQYGAATTAKVDIEERQRQKAKEREARNATWQPRFFTEPLGPDGQPELTADGRDTLNRLHAKEWALTPSKELAS</sequence>
<keyword evidence="3" id="KW-0812">Transmembrane</keyword>
<dbReference type="EMBL" id="VIBQ01000082">
    <property type="protein sequence ID" value="KAB8659294.1"/>
    <property type="molecule type" value="Genomic_DNA"/>
</dbReference>